<protein>
    <recommendedName>
        <fullName evidence="1">DUF2268 domain-containing protein</fullName>
    </recommendedName>
</protein>
<gene>
    <name evidence="2" type="ORF">GCM10008025_32710</name>
</gene>
<keyword evidence="3" id="KW-1185">Reference proteome</keyword>
<feature type="domain" description="DUF2268" evidence="1">
    <location>
        <begin position="65"/>
        <end position="255"/>
    </location>
</feature>
<reference evidence="2" key="1">
    <citation type="journal article" date="2014" name="Int. J. Syst. Evol. Microbiol.">
        <title>Complete genome sequence of Corynebacterium casei LMG S-19264T (=DSM 44701T), isolated from a smear-ripened cheese.</title>
        <authorList>
            <consortium name="US DOE Joint Genome Institute (JGI-PGF)"/>
            <person name="Walter F."/>
            <person name="Albersmeier A."/>
            <person name="Kalinowski J."/>
            <person name="Ruckert C."/>
        </authorList>
    </citation>
    <scope>NUCLEOTIDE SEQUENCE</scope>
    <source>
        <strain evidence="2">CGMCC 1.12408</strain>
    </source>
</reference>
<evidence type="ECO:0000313" key="2">
    <source>
        <dbReference type="EMBL" id="GGA87342.1"/>
    </source>
</evidence>
<organism evidence="2 3">
    <name type="scientific">Ornithinibacillus halotolerans</name>
    <dbReference type="NCBI Taxonomy" id="1274357"/>
    <lineage>
        <taxon>Bacteria</taxon>
        <taxon>Bacillati</taxon>
        <taxon>Bacillota</taxon>
        <taxon>Bacilli</taxon>
        <taxon>Bacillales</taxon>
        <taxon>Bacillaceae</taxon>
        <taxon>Ornithinibacillus</taxon>
    </lineage>
</organism>
<dbReference type="Pfam" id="PF10026">
    <property type="entry name" value="DUF2268"/>
    <property type="match status" value="1"/>
</dbReference>
<evidence type="ECO:0000259" key="1">
    <source>
        <dbReference type="Pfam" id="PF10026"/>
    </source>
</evidence>
<reference evidence="2" key="2">
    <citation type="submission" date="2020-09" db="EMBL/GenBank/DDBJ databases">
        <authorList>
            <person name="Sun Q."/>
            <person name="Zhou Y."/>
        </authorList>
    </citation>
    <scope>NUCLEOTIDE SEQUENCE</scope>
    <source>
        <strain evidence="2">CGMCC 1.12408</strain>
    </source>
</reference>
<proteinExistence type="predicted"/>
<evidence type="ECO:0000313" key="3">
    <source>
        <dbReference type="Proteomes" id="UP000613512"/>
    </source>
</evidence>
<dbReference type="InterPro" id="IPR018728">
    <property type="entry name" value="DUF2268"/>
</dbReference>
<accession>A0A916WD03</accession>
<dbReference type="Proteomes" id="UP000613512">
    <property type="component" value="Unassembled WGS sequence"/>
</dbReference>
<comment type="caution">
    <text evidence="2">The sequence shown here is derived from an EMBL/GenBank/DDBJ whole genome shotgun (WGS) entry which is preliminary data.</text>
</comment>
<name>A0A916WD03_9BACI</name>
<dbReference type="RefSeq" id="WP_188385754.1">
    <property type="nucleotide sequence ID" value="NZ_BMEY01000021.1"/>
</dbReference>
<dbReference type="EMBL" id="BMEY01000021">
    <property type="protein sequence ID" value="GGA87342.1"/>
    <property type="molecule type" value="Genomic_DNA"/>
</dbReference>
<sequence length="260" mass="30660">MAVLPTNKWLEVAYDSPEKIYNKLAKYFHNQSTRKIADILISNGMYQKSEKNGDKLVKLLLEKNVWGIIKQEENYLKQKWNGINIPIFIFPSNPYNRKITEQYNGRNGLAFYDKIFLFVSETTTEEELKALFTHEYNHACRLKHHGKKEDEYTLLDLVVLEGLAENAVQERFGKEQLAPWTKYYSEKELKNIWNKFIYPNKDLSKFDQKTSKLLYGNSFIPNMAGYSTGYYIVRQFIIQTRLKSHELLTLPTENFTDINL</sequence>
<dbReference type="AlphaFoldDB" id="A0A916WD03"/>